<proteinExistence type="predicted"/>
<gene>
    <name evidence="1" type="ORF">ACFL27_03000</name>
</gene>
<dbReference type="EMBL" id="JBHPBY010000023">
    <property type="protein sequence ID" value="MFC1849155.1"/>
    <property type="molecule type" value="Genomic_DNA"/>
</dbReference>
<sequence>MTSRINQLPASKLILPFIRPLVSIFTMYNCLGEHRWDEMPPEAIRDELQANTNFLDTVVDRFQEKVGDQSESYASFKKAISELEGYQEPPSQTYLKLNNLSSSLLGFVDGQKREMSSLYLKMKSDCRDLYHDLVKPLNVVLFHGIEDEMVASSISKTLAEGCYYQVTDLPAQPSQIHIDKVVQADIRAMYSTNPATISTMLSQKAKYGLDILLSKLGKKTENVDATLSKTLYLVQKRDLVVIYPPFPAIRLLHKFEYSRYQRLLEQFGLKKEEEKRVAPKGEFHFRRVPLQVPQRKPAHSSNSNR</sequence>
<evidence type="ECO:0000313" key="2">
    <source>
        <dbReference type="Proteomes" id="UP001594351"/>
    </source>
</evidence>
<keyword evidence="2" id="KW-1185">Reference proteome</keyword>
<name>A0ABV6YSH7_UNCC1</name>
<organism evidence="1 2">
    <name type="scientific">candidate division CSSED10-310 bacterium</name>
    <dbReference type="NCBI Taxonomy" id="2855610"/>
    <lineage>
        <taxon>Bacteria</taxon>
        <taxon>Bacteria division CSSED10-310</taxon>
    </lineage>
</organism>
<accession>A0ABV6YSH7</accession>
<dbReference type="Proteomes" id="UP001594351">
    <property type="component" value="Unassembled WGS sequence"/>
</dbReference>
<evidence type="ECO:0000313" key="1">
    <source>
        <dbReference type="EMBL" id="MFC1849155.1"/>
    </source>
</evidence>
<reference evidence="1 2" key="1">
    <citation type="submission" date="2024-09" db="EMBL/GenBank/DDBJ databases">
        <title>Laminarin stimulates single cell rates of sulfate reduction while oxygen inhibits transcriptomic activity in coastal marine sediment.</title>
        <authorList>
            <person name="Lindsay M."/>
            <person name="Orcutt B."/>
            <person name="Emerson D."/>
            <person name="Stepanauskas R."/>
            <person name="D'Angelo T."/>
        </authorList>
    </citation>
    <scope>NUCLEOTIDE SEQUENCE [LARGE SCALE GENOMIC DNA]</scope>
    <source>
        <strain evidence="1">SAG AM-311-K15</strain>
    </source>
</reference>
<protein>
    <submittedName>
        <fullName evidence="1">Uncharacterized protein</fullName>
    </submittedName>
</protein>
<comment type="caution">
    <text evidence="1">The sequence shown here is derived from an EMBL/GenBank/DDBJ whole genome shotgun (WGS) entry which is preliminary data.</text>
</comment>